<accession>A0A6I4W979</accession>
<dbReference type="RefSeq" id="WP_161103785.1">
    <property type="nucleotide sequence ID" value="NZ_JBHLYI010000006.1"/>
</dbReference>
<dbReference type="PANTHER" id="PTHR11440">
    <property type="entry name" value="LECITHIN-CHOLESTEROL ACYLTRANSFERASE-RELATED"/>
    <property type="match status" value="1"/>
</dbReference>
<dbReference type="Pfam" id="PF02450">
    <property type="entry name" value="LCAT"/>
    <property type="match status" value="1"/>
</dbReference>
<dbReference type="InterPro" id="IPR029058">
    <property type="entry name" value="AB_hydrolase_fold"/>
</dbReference>
<dbReference type="GO" id="GO:0008374">
    <property type="term" value="F:O-acyltransferase activity"/>
    <property type="evidence" value="ECO:0007669"/>
    <property type="project" value="InterPro"/>
</dbReference>
<reference evidence="1 2" key="1">
    <citation type="submission" date="2019-12" db="EMBL/GenBank/DDBJ databases">
        <title>Nocardia macrotermitis sp. nov. and Nocardia aurantia sp. nov., isolated from the gut of the fungus growing-termite Macrotermes natalensis.</title>
        <authorList>
            <person name="Christine B."/>
            <person name="Rene B."/>
        </authorList>
    </citation>
    <scope>NUCLEOTIDE SEQUENCE [LARGE SCALE GENOMIC DNA]</scope>
    <source>
        <strain evidence="1 2">DSM 102126</strain>
    </source>
</reference>
<gene>
    <name evidence="1" type="ORF">GQ466_17045</name>
</gene>
<dbReference type="AlphaFoldDB" id="A0A6I4W979"/>
<evidence type="ECO:0000313" key="1">
    <source>
        <dbReference type="EMBL" id="MXQ65733.1"/>
    </source>
</evidence>
<dbReference type="OrthoDB" id="8871309at2"/>
<dbReference type="GO" id="GO:0006629">
    <property type="term" value="P:lipid metabolic process"/>
    <property type="evidence" value="ECO:0007669"/>
    <property type="project" value="InterPro"/>
</dbReference>
<evidence type="ECO:0000313" key="2">
    <source>
        <dbReference type="Proteomes" id="UP000431901"/>
    </source>
</evidence>
<keyword evidence="2" id="KW-1185">Reference proteome</keyword>
<dbReference type="Gene3D" id="3.40.50.1820">
    <property type="entry name" value="alpha/beta hydrolase"/>
    <property type="match status" value="1"/>
</dbReference>
<protein>
    <recommendedName>
        <fullName evidence="3">Lecithin:cholesterol acyltransferase</fullName>
    </recommendedName>
</protein>
<sequence length="465" mass="49333">MARLKHVVIVVPGIGGSVLRGPDGRVVWGGGLSSTARSLAWPKRLDLAAPLEPVGLLPSISVVGPLAVPGYDRLLCLIKNAFDHVRVDVAAPGAPRDPRADVVLFPYDFRRGVKAAAERLAVEVRDRLGPSGDAARRVIVVGHSLGGLVARYWLGPMGGAAYCRALITVGTPHRGAPKALAWLMNGVKVGALPFRRATATLRDWPAAFDLLPFYPVVRGPDGTTSFPNELEWADAAWAKRADEARRMHEEIEASWDGFADLPPRAVPEVGAIFARGHTTFGRAELSPTGLTFAKADAEWMPNAGWLGDGTVPACSAIPLDLDERRTAWQAVGERHLPMASTSAIVESLRNFSGDSLRPTRGDAPERPWLGLDLDETVTAGQPFLVSAKLLGAEPTDDTVVEARIKEPGGGPAAKIRCVFADGTWSATVPPRPAGVYEVSVTAALGSGTGQIRVSDVVGVVEGEHE</sequence>
<dbReference type="SUPFAM" id="SSF53474">
    <property type="entry name" value="alpha/beta-Hydrolases"/>
    <property type="match status" value="1"/>
</dbReference>
<dbReference type="EMBL" id="WUTW01000002">
    <property type="protein sequence ID" value="MXQ65733.1"/>
    <property type="molecule type" value="Genomic_DNA"/>
</dbReference>
<dbReference type="InterPro" id="IPR003386">
    <property type="entry name" value="LACT/PDAT_acylTrfase"/>
</dbReference>
<proteinExistence type="predicted"/>
<name>A0A6I4W979_9ACTN</name>
<dbReference type="Proteomes" id="UP000431901">
    <property type="component" value="Unassembled WGS sequence"/>
</dbReference>
<evidence type="ECO:0008006" key="3">
    <source>
        <dbReference type="Google" id="ProtNLM"/>
    </source>
</evidence>
<organism evidence="1 2">
    <name type="scientific">Actinomadura rayongensis</name>
    <dbReference type="NCBI Taxonomy" id="1429076"/>
    <lineage>
        <taxon>Bacteria</taxon>
        <taxon>Bacillati</taxon>
        <taxon>Actinomycetota</taxon>
        <taxon>Actinomycetes</taxon>
        <taxon>Streptosporangiales</taxon>
        <taxon>Thermomonosporaceae</taxon>
        <taxon>Actinomadura</taxon>
    </lineage>
</organism>
<comment type="caution">
    <text evidence="1">The sequence shown here is derived from an EMBL/GenBank/DDBJ whole genome shotgun (WGS) entry which is preliminary data.</text>
</comment>